<evidence type="ECO:0000313" key="2">
    <source>
        <dbReference type="EMBL" id="KAF2017918.1"/>
    </source>
</evidence>
<organism evidence="2 3">
    <name type="scientific">Aaosphaeria arxii CBS 175.79</name>
    <dbReference type="NCBI Taxonomy" id="1450172"/>
    <lineage>
        <taxon>Eukaryota</taxon>
        <taxon>Fungi</taxon>
        <taxon>Dikarya</taxon>
        <taxon>Ascomycota</taxon>
        <taxon>Pezizomycotina</taxon>
        <taxon>Dothideomycetes</taxon>
        <taxon>Pleosporomycetidae</taxon>
        <taxon>Pleosporales</taxon>
        <taxon>Pleosporales incertae sedis</taxon>
        <taxon>Aaosphaeria</taxon>
    </lineage>
</organism>
<feature type="region of interest" description="Disordered" evidence="1">
    <location>
        <begin position="18"/>
        <end position="58"/>
    </location>
</feature>
<sequence length="125" mass="14107">MAYTTLYEVPPTYTTTYTTITANPQQQPPPSYQAHLSSSKPSSTTTTKSVSSSSSVSSWYQRMKLENEIRRANEIRYVTPAEAEQITGYGSSSSMWCPKSRGQQKNIYAGSMRSREELRVRYDLA</sequence>
<evidence type="ECO:0000256" key="1">
    <source>
        <dbReference type="SAM" id="MobiDB-lite"/>
    </source>
</evidence>
<dbReference type="GeneID" id="54278786"/>
<dbReference type="Proteomes" id="UP000799778">
    <property type="component" value="Unassembled WGS sequence"/>
</dbReference>
<dbReference type="AlphaFoldDB" id="A0A6A5XX63"/>
<protein>
    <submittedName>
        <fullName evidence="2">Uncharacterized protein</fullName>
    </submittedName>
</protein>
<keyword evidence="3" id="KW-1185">Reference proteome</keyword>
<accession>A0A6A5XX63</accession>
<proteinExistence type="predicted"/>
<reference evidence="2" key="1">
    <citation type="journal article" date="2020" name="Stud. Mycol.">
        <title>101 Dothideomycetes genomes: a test case for predicting lifestyles and emergence of pathogens.</title>
        <authorList>
            <person name="Haridas S."/>
            <person name="Albert R."/>
            <person name="Binder M."/>
            <person name="Bloem J."/>
            <person name="Labutti K."/>
            <person name="Salamov A."/>
            <person name="Andreopoulos B."/>
            <person name="Baker S."/>
            <person name="Barry K."/>
            <person name="Bills G."/>
            <person name="Bluhm B."/>
            <person name="Cannon C."/>
            <person name="Castanera R."/>
            <person name="Culley D."/>
            <person name="Daum C."/>
            <person name="Ezra D."/>
            <person name="Gonzalez J."/>
            <person name="Henrissat B."/>
            <person name="Kuo A."/>
            <person name="Liang C."/>
            <person name="Lipzen A."/>
            <person name="Lutzoni F."/>
            <person name="Magnuson J."/>
            <person name="Mondo S."/>
            <person name="Nolan M."/>
            <person name="Ohm R."/>
            <person name="Pangilinan J."/>
            <person name="Park H.-J."/>
            <person name="Ramirez L."/>
            <person name="Alfaro M."/>
            <person name="Sun H."/>
            <person name="Tritt A."/>
            <person name="Yoshinaga Y."/>
            <person name="Zwiers L.-H."/>
            <person name="Turgeon B."/>
            <person name="Goodwin S."/>
            <person name="Spatafora J."/>
            <person name="Crous P."/>
            <person name="Grigoriev I."/>
        </authorList>
    </citation>
    <scope>NUCLEOTIDE SEQUENCE</scope>
    <source>
        <strain evidence="2">CBS 175.79</strain>
    </source>
</reference>
<dbReference type="EMBL" id="ML978068">
    <property type="protein sequence ID" value="KAF2017918.1"/>
    <property type="molecule type" value="Genomic_DNA"/>
</dbReference>
<dbReference type="RefSeq" id="XP_033386257.1">
    <property type="nucleotide sequence ID" value="XM_033521389.1"/>
</dbReference>
<gene>
    <name evidence="2" type="ORF">BU24DRAFT_162077</name>
</gene>
<feature type="compositionally biased region" description="Low complexity" evidence="1">
    <location>
        <begin position="37"/>
        <end position="58"/>
    </location>
</feature>
<name>A0A6A5XX63_9PLEO</name>
<evidence type="ECO:0000313" key="3">
    <source>
        <dbReference type="Proteomes" id="UP000799778"/>
    </source>
</evidence>